<keyword evidence="1" id="KW-0812">Transmembrane</keyword>
<keyword evidence="1" id="KW-1133">Transmembrane helix</keyword>
<feature type="transmembrane region" description="Helical" evidence="1">
    <location>
        <begin position="177"/>
        <end position="195"/>
    </location>
</feature>
<reference evidence="2 3" key="1">
    <citation type="submission" date="2021-08" db="EMBL/GenBank/DDBJ databases">
        <title>Helicobacter spp. isolated from feces of Anatolian Ground Squirrel (Spermophilus xanthoprymnus) in Turkey.</title>
        <authorList>
            <person name="Aydin F."/>
            <person name="Abay S."/>
            <person name="Kayman T."/>
            <person name="Karakaya E."/>
            <person name="Saticioglu I.B."/>
        </authorList>
    </citation>
    <scope>NUCLEOTIDE SEQUENCE [LARGE SCALE GENOMIC DNA]</scope>
    <source>
        <strain evidence="2 3">Faydin-H70</strain>
    </source>
</reference>
<comment type="caution">
    <text evidence="2">The sequence shown here is derived from an EMBL/GenBank/DDBJ whole genome shotgun (WGS) entry which is preliminary data.</text>
</comment>
<evidence type="ECO:0000256" key="1">
    <source>
        <dbReference type="SAM" id="Phobius"/>
    </source>
</evidence>
<dbReference type="RefSeq" id="WP_221532519.1">
    <property type="nucleotide sequence ID" value="NZ_JAIGYP010000010.1"/>
</dbReference>
<keyword evidence="1" id="KW-0472">Membrane</keyword>
<protein>
    <submittedName>
        <fullName evidence="2">Uncharacterized protein</fullName>
    </submittedName>
</protein>
<proteinExistence type="predicted"/>
<name>A0ABS7JPE8_9HELI</name>
<organism evidence="2 3">
    <name type="scientific">Helicobacter turcicus</name>
    <dbReference type="NCBI Taxonomy" id="2867412"/>
    <lineage>
        <taxon>Bacteria</taxon>
        <taxon>Pseudomonadati</taxon>
        <taxon>Campylobacterota</taxon>
        <taxon>Epsilonproteobacteria</taxon>
        <taxon>Campylobacterales</taxon>
        <taxon>Helicobacteraceae</taxon>
        <taxon>Helicobacter</taxon>
    </lineage>
</organism>
<sequence length="214" mass="24386">MSIHYESPNALKYLNSFFITNNVANNTMAIPRIVNVTCSIFKDSILTTKYANILNSAVKKAKSNVLNKSINFSSFLPHIILFYLKFAKSTLKPFNMESHSSFLKRKNQLHCDSILKGLCKSLRLVKILHFSKEECKMKIDRLKEEVANIRRTQNVIAVALMGVIGYLFTAFKEPHDLRMVLSAFTIGVLIFLLSTKSIDMKCKLKELENAKSED</sequence>
<dbReference type="Proteomes" id="UP000700059">
    <property type="component" value="Unassembled WGS sequence"/>
</dbReference>
<dbReference type="EMBL" id="JAIGYQ010000010">
    <property type="protein sequence ID" value="MBX7491243.1"/>
    <property type="molecule type" value="Genomic_DNA"/>
</dbReference>
<feature type="transmembrane region" description="Helical" evidence="1">
    <location>
        <begin position="154"/>
        <end position="171"/>
    </location>
</feature>
<evidence type="ECO:0000313" key="3">
    <source>
        <dbReference type="Proteomes" id="UP000700059"/>
    </source>
</evidence>
<keyword evidence="3" id="KW-1185">Reference proteome</keyword>
<gene>
    <name evidence="2" type="ORF">K4G57_07200</name>
</gene>
<evidence type="ECO:0000313" key="2">
    <source>
        <dbReference type="EMBL" id="MBX7491243.1"/>
    </source>
</evidence>
<accession>A0ABS7JPE8</accession>